<dbReference type="RefSeq" id="WP_130542490.1">
    <property type="nucleotide sequence ID" value="NZ_CP042431.1"/>
</dbReference>
<comment type="caution">
    <text evidence="6">The sequence shown here is derived from an EMBL/GenBank/DDBJ whole genome shotgun (WGS) entry which is preliminary data.</text>
</comment>
<feature type="chain" id="PRO_5020510751" evidence="4">
    <location>
        <begin position="21"/>
        <end position="908"/>
    </location>
</feature>
<dbReference type="InterPro" id="IPR041700">
    <property type="entry name" value="OMP_b-brl_3"/>
</dbReference>
<reference evidence="6 7" key="1">
    <citation type="submission" date="2019-02" db="EMBL/GenBank/DDBJ databases">
        <title>Genomic Encyclopedia of Type Strains, Phase IV (KMG-IV): sequencing the most valuable type-strain genomes for metagenomic binning, comparative biology and taxonomic classification.</title>
        <authorList>
            <person name="Goeker M."/>
        </authorList>
    </citation>
    <scope>NUCLEOTIDE SEQUENCE [LARGE SCALE GENOMIC DNA]</scope>
    <source>
        <strain evidence="6 7">DSM 18116</strain>
    </source>
</reference>
<evidence type="ECO:0000256" key="3">
    <source>
        <dbReference type="ARBA" id="ARBA00023237"/>
    </source>
</evidence>
<protein>
    <submittedName>
        <fullName evidence="6">Outer membrane receptor protein involved in Fe transport</fullName>
    </submittedName>
</protein>
<dbReference type="SUPFAM" id="SSF49464">
    <property type="entry name" value="Carboxypeptidase regulatory domain-like"/>
    <property type="match status" value="1"/>
</dbReference>
<dbReference type="Pfam" id="PF14905">
    <property type="entry name" value="OMP_b-brl_3"/>
    <property type="match status" value="1"/>
</dbReference>
<evidence type="ECO:0000256" key="1">
    <source>
        <dbReference type="ARBA" id="ARBA00004442"/>
    </source>
</evidence>
<dbReference type="EMBL" id="SGXA01000002">
    <property type="protein sequence ID" value="RZS72027.1"/>
    <property type="molecule type" value="Genomic_DNA"/>
</dbReference>
<evidence type="ECO:0000259" key="5">
    <source>
        <dbReference type="Pfam" id="PF14905"/>
    </source>
</evidence>
<evidence type="ECO:0000256" key="4">
    <source>
        <dbReference type="SAM" id="SignalP"/>
    </source>
</evidence>
<dbReference type="OrthoDB" id="606930at2"/>
<evidence type="ECO:0000313" key="7">
    <source>
        <dbReference type="Proteomes" id="UP000293874"/>
    </source>
</evidence>
<keyword evidence="3" id="KW-0998">Cell outer membrane</keyword>
<organism evidence="6 7">
    <name type="scientific">Pseudobacter ginsenosidimutans</name>
    <dbReference type="NCBI Taxonomy" id="661488"/>
    <lineage>
        <taxon>Bacteria</taxon>
        <taxon>Pseudomonadati</taxon>
        <taxon>Bacteroidota</taxon>
        <taxon>Chitinophagia</taxon>
        <taxon>Chitinophagales</taxon>
        <taxon>Chitinophagaceae</taxon>
        <taxon>Pseudobacter</taxon>
    </lineage>
</organism>
<feature type="signal peptide" evidence="4">
    <location>
        <begin position="1"/>
        <end position="20"/>
    </location>
</feature>
<dbReference type="Proteomes" id="UP000293874">
    <property type="component" value="Unassembled WGS sequence"/>
</dbReference>
<dbReference type="Gene3D" id="2.40.170.20">
    <property type="entry name" value="TonB-dependent receptor, beta-barrel domain"/>
    <property type="match status" value="1"/>
</dbReference>
<gene>
    <name evidence="6" type="ORF">EV199_3942</name>
</gene>
<evidence type="ECO:0000313" key="6">
    <source>
        <dbReference type="EMBL" id="RZS72027.1"/>
    </source>
</evidence>
<accession>A0A4Q7MTS3</accession>
<proteinExistence type="predicted"/>
<keyword evidence="7" id="KW-1185">Reference proteome</keyword>
<dbReference type="SUPFAM" id="SSF56935">
    <property type="entry name" value="Porins"/>
    <property type="match status" value="1"/>
</dbReference>
<keyword evidence="6" id="KW-0675">Receptor</keyword>
<dbReference type="GO" id="GO:0009279">
    <property type="term" value="C:cell outer membrane"/>
    <property type="evidence" value="ECO:0007669"/>
    <property type="project" value="UniProtKB-SubCell"/>
</dbReference>
<dbReference type="Pfam" id="PF13620">
    <property type="entry name" value="CarboxypepD_reg"/>
    <property type="match status" value="1"/>
</dbReference>
<keyword evidence="2" id="KW-0472">Membrane</keyword>
<comment type="subcellular location">
    <subcellularLocation>
        <location evidence="1">Cell outer membrane</location>
    </subcellularLocation>
</comment>
<feature type="domain" description="Outer membrane protein beta-barrel" evidence="5">
    <location>
        <begin position="442"/>
        <end position="898"/>
    </location>
</feature>
<dbReference type="AlphaFoldDB" id="A0A4Q7MTS3"/>
<evidence type="ECO:0000256" key="2">
    <source>
        <dbReference type="ARBA" id="ARBA00023136"/>
    </source>
</evidence>
<name>A0A4Q7MTS3_9BACT</name>
<dbReference type="Gene3D" id="2.60.40.1120">
    <property type="entry name" value="Carboxypeptidase-like, regulatory domain"/>
    <property type="match status" value="1"/>
</dbReference>
<keyword evidence="4" id="KW-0732">Signal</keyword>
<dbReference type="InterPro" id="IPR008969">
    <property type="entry name" value="CarboxyPept-like_regulatory"/>
</dbReference>
<dbReference type="InterPro" id="IPR036942">
    <property type="entry name" value="Beta-barrel_TonB_sf"/>
</dbReference>
<sequence>MRLSALLIAVLLFSAGVLQAQRTKYGVVNGTVLDSASRQPVEAATISVFLLQDSSLINYVLTNRKGQFQVKDVPIGKPCQLLISYNGLKSYTRPFSIAEDKADTTLPPIRLGKAVKELEEVMVVGLRPPMVIKKDTVEFNAGAFKTMPNAVLEDLVKQLPGIDVDKDGNLTMNGRKIEKITIDGKDFFGNDPQMALKNLPRSIIDKIQVTDNKTRQAQFNKTTTGDENKVLNLTLKKDQNQGWFGRAYGGYGSEDRYDAGGNMNMFNSEKQVSIIATANNTNRSSAGMGSFGISNAQSSLGGGGSGFTDTKTGGLNFSNVFSKKLTLASSYFYNRNFFENNTRTQRQYILAEDDLSIYDYHSLNTNSSTNNNHRLNVSIDYRPDSMTSLYLNGAYGKMKGYSGSVNDASSKGRTGTLLNTSFNELSGTNDGNDLVAEFFIGRRFKKEGRSLSLNLNYGSNNSNTNDLNKGNIWLLKQDGADSSSLLNQRSVLSSDNRNYGFSIGYTEPVAKDLSILFRYNYRVTDGNSDKNTGRFNDGTKEYDIIDSALTDAFTNRSVVSNPDVSLNYSKNNKYRINAGFGMQWMRQKNTSRIQEDMDQRFTNIFPTASIAWQFNKTGELSFFYSGSNQQPAPQQLQPVPDNSNPLYIIMGNPDLRPAFSHNFSLSVRQSKGTFYWYTSMNFSTTSNMIITETYFDELRRQVSRPLNMNGNYSTSGNATVSKTWKSKDFTFRANSSLGGSFNRNMSRIDKQDLESKSYGLNARLFLTGTYRDLLNLMPAYTVRFSDSKYSVVQNQDASSVTHSLSTDFFINWPKRLIIENNISYIYNSRIAPGFRKGVTSWNAAANYQMFKNKRGVLRFAIYDILKQNTNVNRTISQNYIQDVQVDVLQQYYLVSFLYTFQSFGGKKE</sequence>